<sequence>MEDGKLIGRSHELRFARQALESSNGLLITGVAGVGKTRFLAALRAALSDGGASVLLTNSANAVADLAELEARHPIIIVDDAHRLDPRLLDLLCTDAQKGAITLCLAGLPVSEVEPAQAAAIAPIVHAWLSGADGQRLRLGPLSGKSTQKLAAALAAPQALGPFWGEKIRRASGGLPALIKIYVMDAVRKHRLGQLPDLLDLEARELPPAEAIELLRPRVAHRDRSLLAALAVLGQLTGVSLDRAREVVRRGDITTLADAELLELRAEDDTLHVIPAIADVAASLLTAEEERTALERAAEALMSFAPDGRRSPIECVFLVRTWLRLDACHVVQAYEPRQVLEVLHSAARGFTRAGRAQQALALLARCPHAGGLGDAMTRIEKARAYAALHDHEEALAQLREAEPLVRTEREARMLLNRYNCVLVWHLGDPAAFAEVAARAQDWLGGSRQWARELALPGFFARSRPRTHGSATGALPTFVAALPKHRGTRASALAAGFLARALAGDAQEAEELLRMAQIEAAEYAGSGTHASALTATFCVRACLLMNALIRRSPADEIADMLRDVVDAAVALGGQSTQNLAFAKWFEALHALAQGDAAAARQSLECLDTDVIPERLQTWIEIEYARALACTGDLAEAHALVRRVAPRVRSSDDRRASFSLARARVWLTVAEGQPTRAALLARTIALRLEAASPLLAELVRREAEGGERADASAEPPRSDDGTAAPAEPAAPAEAGRPGAPDAPKRSAVITPIAPALEAAASKVLSGREIMIAKLAAAGRSNAQIASELFLSIRTVESHLHHARVKLGVTGRDGLAALFRDTAGGSPVTSTPALGGAG</sequence>
<dbReference type="SMART" id="SM00421">
    <property type="entry name" value="HTH_LUXR"/>
    <property type="match status" value="1"/>
</dbReference>
<dbReference type="Proteomes" id="UP001415169">
    <property type="component" value="Unassembled WGS sequence"/>
</dbReference>
<keyword evidence="3" id="KW-0804">Transcription</keyword>
<dbReference type="Gene3D" id="3.40.50.300">
    <property type="entry name" value="P-loop containing nucleotide triphosphate hydrolases"/>
    <property type="match status" value="1"/>
</dbReference>
<gene>
    <name evidence="6" type="ORF">GCM10022286_31290</name>
</gene>
<reference evidence="6" key="1">
    <citation type="journal article" date="2014" name="Int. J. Syst. Evol. Microbiol.">
        <title>Complete genome of a new Firmicutes species belonging to the dominant human colonic microbiota ('Ruminococcus bicirculans') reveals two chromosomes and a selective capacity to utilize plant glucans.</title>
        <authorList>
            <consortium name="NISC Comparative Sequencing Program"/>
            <person name="Wegmann U."/>
            <person name="Louis P."/>
            <person name="Goesmann A."/>
            <person name="Henrissat B."/>
            <person name="Duncan S.H."/>
            <person name="Flint H.J."/>
        </authorList>
    </citation>
    <scope>NUCLEOTIDE SEQUENCE</scope>
    <source>
        <strain evidence="6">JCM 17590</strain>
    </source>
</reference>
<dbReference type="InterPro" id="IPR016032">
    <property type="entry name" value="Sig_transdc_resp-reg_C-effctor"/>
</dbReference>
<reference evidence="6" key="2">
    <citation type="submission" date="2023-12" db="EMBL/GenBank/DDBJ databases">
        <authorList>
            <person name="Sun Q."/>
            <person name="Inoue M."/>
        </authorList>
    </citation>
    <scope>NUCLEOTIDE SEQUENCE</scope>
    <source>
        <strain evidence="6">JCM 17590</strain>
    </source>
</reference>
<dbReference type="EMBL" id="BAABBV010000002">
    <property type="protein sequence ID" value="GAA4166521.1"/>
    <property type="molecule type" value="Genomic_DNA"/>
</dbReference>
<keyword evidence="1" id="KW-0805">Transcription regulation</keyword>
<keyword evidence="7" id="KW-1185">Reference proteome</keyword>
<evidence type="ECO:0000256" key="4">
    <source>
        <dbReference type="SAM" id="MobiDB-lite"/>
    </source>
</evidence>
<evidence type="ECO:0000256" key="3">
    <source>
        <dbReference type="ARBA" id="ARBA00023163"/>
    </source>
</evidence>
<dbReference type="SUPFAM" id="SSF46894">
    <property type="entry name" value="C-terminal effector domain of the bipartite response regulators"/>
    <property type="match status" value="1"/>
</dbReference>
<dbReference type="PROSITE" id="PS50043">
    <property type="entry name" value="HTH_LUXR_2"/>
    <property type="match status" value="1"/>
</dbReference>
<dbReference type="RefSeq" id="WP_344792826.1">
    <property type="nucleotide sequence ID" value="NZ_BAABBV010000002.1"/>
</dbReference>
<evidence type="ECO:0000259" key="5">
    <source>
        <dbReference type="PROSITE" id="PS50043"/>
    </source>
</evidence>
<dbReference type="CDD" id="cd06170">
    <property type="entry name" value="LuxR_C_like"/>
    <property type="match status" value="1"/>
</dbReference>
<evidence type="ECO:0000256" key="1">
    <source>
        <dbReference type="ARBA" id="ARBA00023015"/>
    </source>
</evidence>
<dbReference type="Gene3D" id="1.10.10.10">
    <property type="entry name" value="Winged helix-like DNA-binding domain superfamily/Winged helix DNA-binding domain"/>
    <property type="match status" value="1"/>
</dbReference>
<feature type="region of interest" description="Disordered" evidence="4">
    <location>
        <begin position="701"/>
        <end position="743"/>
    </location>
</feature>
<feature type="compositionally biased region" description="Low complexity" evidence="4">
    <location>
        <begin position="721"/>
        <end position="739"/>
    </location>
</feature>
<accession>A0ABP7ZNX8</accession>
<dbReference type="PRINTS" id="PR00038">
    <property type="entry name" value="HTHLUXR"/>
</dbReference>
<dbReference type="InterPro" id="IPR036388">
    <property type="entry name" value="WH-like_DNA-bd_sf"/>
</dbReference>
<evidence type="ECO:0000313" key="6">
    <source>
        <dbReference type="EMBL" id="GAA4166521.1"/>
    </source>
</evidence>
<protein>
    <recommendedName>
        <fullName evidence="5">HTH luxR-type domain-containing protein</fullName>
    </recommendedName>
</protein>
<proteinExistence type="predicted"/>
<dbReference type="PANTHER" id="PTHR44688">
    <property type="entry name" value="DNA-BINDING TRANSCRIPTIONAL ACTIVATOR DEVR_DOSR"/>
    <property type="match status" value="1"/>
</dbReference>
<dbReference type="PANTHER" id="PTHR44688:SF16">
    <property type="entry name" value="DNA-BINDING TRANSCRIPTIONAL ACTIVATOR DEVR_DOSR"/>
    <property type="match status" value="1"/>
</dbReference>
<comment type="caution">
    <text evidence="6">The sequence shown here is derived from an EMBL/GenBank/DDBJ whole genome shotgun (WGS) entry which is preliminary data.</text>
</comment>
<keyword evidence="2" id="KW-0238">DNA-binding</keyword>
<evidence type="ECO:0000313" key="7">
    <source>
        <dbReference type="Proteomes" id="UP001415169"/>
    </source>
</evidence>
<feature type="compositionally biased region" description="Basic and acidic residues" evidence="4">
    <location>
        <begin position="701"/>
        <end position="718"/>
    </location>
</feature>
<dbReference type="PROSITE" id="PS00622">
    <property type="entry name" value="HTH_LUXR_1"/>
    <property type="match status" value="1"/>
</dbReference>
<feature type="domain" description="HTH luxR-type" evidence="5">
    <location>
        <begin position="755"/>
        <end position="820"/>
    </location>
</feature>
<name>A0ABP7ZNX8_9MICO</name>
<evidence type="ECO:0000256" key="2">
    <source>
        <dbReference type="ARBA" id="ARBA00023125"/>
    </source>
</evidence>
<dbReference type="InterPro" id="IPR000792">
    <property type="entry name" value="Tscrpt_reg_LuxR_C"/>
</dbReference>
<dbReference type="Pfam" id="PF00196">
    <property type="entry name" value="GerE"/>
    <property type="match status" value="1"/>
</dbReference>
<dbReference type="SUPFAM" id="SSF52540">
    <property type="entry name" value="P-loop containing nucleoside triphosphate hydrolases"/>
    <property type="match status" value="1"/>
</dbReference>
<organism evidence="6 7">
    <name type="scientific">Gryllotalpicola daejeonensis</name>
    <dbReference type="NCBI Taxonomy" id="993087"/>
    <lineage>
        <taxon>Bacteria</taxon>
        <taxon>Bacillati</taxon>
        <taxon>Actinomycetota</taxon>
        <taxon>Actinomycetes</taxon>
        <taxon>Micrococcales</taxon>
        <taxon>Microbacteriaceae</taxon>
        <taxon>Gryllotalpicola</taxon>
    </lineage>
</organism>
<dbReference type="InterPro" id="IPR027417">
    <property type="entry name" value="P-loop_NTPase"/>
</dbReference>